<evidence type="ECO:0000313" key="2">
    <source>
        <dbReference type="Proteomes" id="UP001060085"/>
    </source>
</evidence>
<comment type="caution">
    <text evidence="1">The sequence shown here is derived from an EMBL/GenBank/DDBJ whole genome shotgun (WGS) entry which is preliminary data.</text>
</comment>
<reference evidence="2" key="1">
    <citation type="journal article" date="2023" name="Nat. Plants">
        <title>Single-cell RNA sequencing provides a high-resolution roadmap for understanding the multicellular compartmentation of specialized metabolism.</title>
        <authorList>
            <person name="Sun S."/>
            <person name="Shen X."/>
            <person name="Li Y."/>
            <person name="Li Y."/>
            <person name="Wang S."/>
            <person name="Li R."/>
            <person name="Zhang H."/>
            <person name="Shen G."/>
            <person name="Guo B."/>
            <person name="Wei J."/>
            <person name="Xu J."/>
            <person name="St-Pierre B."/>
            <person name="Chen S."/>
            <person name="Sun C."/>
        </authorList>
    </citation>
    <scope>NUCLEOTIDE SEQUENCE [LARGE SCALE GENOMIC DNA]</scope>
</reference>
<keyword evidence="2" id="KW-1185">Reference proteome</keyword>
<proteinExistence type="predicted"/>
<gene>
    <name evidence="1" type="ORF">M9H77_07114</name>
</gene>
<organism evidence="1 2">
    <name type="scientific">Catharanthus roseus</name>
    <name type="common">Madagascar periwinkle</name>
    <name type="synonym">Vinca rosea</name>
    <dbReference type="NCBI Taxonomy" id="4058"/>
    <lineage>
        <taxon>Eukaryota</taxon>
        <taxon>Viridiplantae</taxon>
        <taxon>Streptophyta</taxon>
        <taxon>Embryophyta</taxon>
        <taxon>Tracheophyta</taxon>
        <taxon>Spermatophyta</taxon>
        <taxon>Magnoliopsida</taxon>
        <taxon>eudicotyledons</taxon>
        <taxon>Gunneridae</taxon>
        <taxon>Pentapetalae</taxon>
        <taxon>asterids</taxon>
        <taxon>lamiids</taxon>
        <taxon>Gentianales</taxon>
        <taxon>Apocynaceae</taxon>
        <taxon>Rauvolfioideae</taxon>
        <taxon>Vinceae</taxon>
        <taxon>Catharanthinae</taxon>
        <taxon>Catharanthus</taxon>
    </lineage>
</organism>
<accession>A0ACC0BU81</accession>
<evidence type="ECO:0000313" key="1">
    <source>
        <dbReference type="EMBL" id="KAI5676164.1"/>
    </source>
</evidence>
<dbReference type="EMBL" id="CM044702">
    <property type="protein sequence ID" value="KAI5676164.1"/>
    <property type="molecule type" value="Genomic_DNA"/>
</dbReference>
<sequence>MGQHTVDRHQIPHPSQPLLGRGRHVPVFVEQEVQEGVQHLLPSQDPLVLERALGYGDATAEQGTSPVYHATMHHRMIVCTFFKTAAICEGYEGGSRMATEAISSTSCNMEV</sequence>
<name>A0ACC0BU81_CATRO</name>
<protein>
    <submittedName>
        <fullName evidence="1">Uncharacterized protein</fullName>
    </submittedName>
</protein>
<dbReference type="Proteomes" id="UP001060085">
    <property type="component" value="Linkage Group LG02"/>
</dbReference>